<gene>
    <name evidence="1" type="ORF">ACOLOM_LOCUS7306</name>
</gene>
<organism evidence="1 2">
    <name type="scientific">Acaulospora colombiana</name>
    <dbReference type="NCBI Taxonomy" id="27376"/>
    <lineage>
        <taxon>Eukaryota</taxon>
        <taxon>Fungi</taxon>
        <taxon>Fungi incertae sedis</taxon>
        <taxon>Mucoromycota</taxon>
        <taxon>Glomeromycotina</taxon>
        <taxon>Glomeromycetes</taxon>
        <taxon>Diversisporales</taxon>
        <taxon>Acaulosporaceae</taxon>
        <taxon>Acaulospora</taxon>
    </lineage>
</organism>
<dbReference type="EMBL" id="CAJVPT010016605">
    <property type="protein sequence ID" value="CAG8620260.1"/>
    <property type="molecule type" value="Genomic_DNA"/>
</dbReference>
<evidence type="ECO:0000313" key="2">
    <source>
        <dbReference type="Proteomes" id="UP000789525"/>
    </source>
</evidence>
<dbReference type="Proteomes" id="UP000789525">
    <property type="component" value="Unassembled WGS sequence"/>
</dbReference>
<keyword evidence="2" id="KW-1185">Reference proteome</keyword>
<reference evidence="1" key="1">
    <citation type="submission" date="2021-06" db="EMBL/GenBank/DDBJ databases">
        <authorList>
            <person name="Kallberg Y."/>
            <person name="Tangrot J."/>
            <person name="Rosling A."/>
        </authorList>
    </citation>
    <scope>NUCLEOTIDE SEQUENCE</scope>
    <source>
        <strain evidence="1">CL356</strain>
    </source>
</reference>
<evidence type="ECO:0000313" key="1">
    <source>
        <dbReference type="EMBL" id="CAG8620260.1"/>
    </source>
</evidence>
<comment type="caution">
    <text evidence="1">The sequence shown here is derived from an EMBL/GenBank/DDBJ whole genome shotgun (WGS) entry which is preliminary data.</text>
</comment>
<feature type="non-terminal residue" evidence="1">
    <location>
        <position position="1"/>
    </location>
</feature>
<protein>
    <submittedName>
        <fullName evidence="1">271_t:CDS:1</fullName>
    </submittedName>
</protein>
<proteinExistence type="predicted"/>
<sequence length="97" mass="10032">VLAVKSVIMGNAFAPARKRFVALPALTPILTAKIAELVCASGQTCDNGKCVCTGKETLCSSTCVDTNSDSQNCGACGNAVLTKLVKVEYVPKPVPMV</sequence>
<name>A0ACA9N1G8_9GLOM</name>
<accession>A0ACA9N1G8</accession>